<dbReference type="InterPro" id="IPR011010">
    <property type="entry name" value="DNA_brk_join_enz"/>
</dbReference>
<evidence type="ECO:0000256" key="1">
    <source>
        <dbReference type="ARBA" id="ARBA00008857"/>
    </source>
</evidence>
<reference evidence="8 9" key="1">
    <citation type="submission" date="2019-02" db="EMBL/GenBank/DDBJ databases">
        <title>Genomic Encyclopedia of Type Strains, Phase IV (KMG-IV): sequencing the most valuable type-strain genomes for metagenomic binning, comparative biology and taxonomic classification.</title>
        <authorList>
            <person name="Goeker M."/>
        </authorList>
    </citation>
    <scope>NUCLEOTIDE SEQUENCE [LARGE SCALE GENOMIC DNA]</scope>
    <source>
        <strain evidence="8 9">DSM 105135</strain>
    </source>
</reference>
<protein>
    <submittedName>
        <fullName evidence="8">Integrase</fullName>
    </submittedName>
</protein>
<name>A0A4Q7Z8N4_9GAMM</name>
<dbReference type="InterPro" id="IPR044068">
    <property type="entry name" value="CB"/>
</dbReference>
<dbReference type="InterPro" id="IPR010998">
    <property type="entry name" value="Integrase_recombinase_N"/>
</dbReference>
<dbReference type="Gene3D" id="1.10.443.10">
    <property type="entry name" value="Intergrase catalytic core"/>
    <property type="match status" value="1"/>
</dbReference>
<evidence type="ECO:0000313" key="9">
    <source>
        <dbReference type="Proteomes" id="UP000292423"/>
    </source>
</evidence>
<gene>
    <name evidence="8" type="ORF">EV700_1211</name>
</gene>
<dbReference type="PROSITE" id="PS51898">
    <property type="entry name" value="TYR_RECOMBINASE"/>
    <property type="match status" value="1"/>
</dbReference>
<dbReference type="Gene3D" id="1.10.150.130">
    <property type="match status" value="1"/>
</dbReference>
<proteinExistence type="inferred from homology"/>
<dbReference type="InterPro" id="IPR050808">
    <property type="entry name" value="Phage_Integrase"/>
</dbReference>
<comment type="similarity">
    <text evidence="1">Belongs to the 'phage' integrase family.</text>
</comment>
<keyword evidence="2" id="KW-0229">DNA integration</keyword>
<dbReference type="EMBL" id="SHKX01000011">
    <property type="protein sequence ID" value="RZU46828.1"/>
    <property type="molecule type" value="Genomic_DNA"/>
</dbReference>
<dbReference type="SUPFAM" id="SSF56349">
    <property type="entry name" value="DNA breaking-rejoining enzymes"/>
    <property type="match status" value="1"/>
</dbReference>
<dbReference type="InterPro" id="IPR053876">
    <property type="entry name" value="Phage_int_M"/>
</dbReference>
<evidence type="ECO:0000259" key="7">
    <source>
        <dbReference type="PROSITE" id="PS51900"/>
    </source>
</evidence>
<dbReference type="PROSITE" id="PS51900">
    <property type="entry name" value="CB"/>
    <property type="match status" value="1"/>
</dbReference>
<evidence type="ECO:0000256" key="4">
    <source>
        <dbReference type="ARBA" id="ARBA00023172"/>
    </source>
</evidence>
<keyword evidence="9" id="KW-1185">Reference proteome</keyword>
<evidence type="ECO:0000256" key="2">
    <source>
        <dbReference type="ARBA" id="ARBA00022908"/>
    </source>
</evidence>
<dbReference type="PANTHER" id="PTHR30629">
    <property type="entry name" value="PROPHAGE INTEGRASE"/>
    <property type="match status" value="1"/>
</dbReference>
<dbReference type="InterPro" id="IPR013762">
    <property type="entry name" value="Integrase-like_cat_sf"/>
</dbReference>
<evidence type="ECO:0000259" key="6">
    <source>
        <dbReference type="PROSITE" id="PS51898"/>
    </source>
</evidence>
<dbReference type="GO" id="GO:0003677">
    <property type="term" value="F:DNA binding"/>
    <property type="evidence" value="ECO:0007669"/>
    <property type="project" value="UniProtKB-UniRule"/>
</dbReference>
<dbReference type="AlphaFoldDB" id="A0A4Q7Z8N4"/>
<organism evidence="8 9">
    <name type="scientific">Fluviicoccus keumensis</name>
    <dbReference type="NCBI Taxonomy" id="1435465"/>
    <lineage>
        <taxon>Bacteria</taxon>
        <taxon>Pseudomonadati</taxon>
        <taxon>Pseudomonadota</taxon>
        <taxon>Gammaproteobacteria</taxon>
        <taxon>Moraxellales</taxon>
        <taxon>Moraxellaceae</taxon>
        <taxon>Fluviicoccus</taxon>
    </lineage>
</organism>
<dbReference type="Proteomes" id="UP000292423">
    <property type="component" value="Unassembled WGS sequence"/>
</dbReference>
<dbReference type="InterPro" id="IPR002104">
    <property type="entry name" value="Integrase_catalytic"/>
</dbReference>
<dbReference type="CDD" id="cd00801">
    <property type="entry name" value="INT_P4_C"/>
    <property type="match status" value="1"/>
</dbReference>
<dbReference type="Pfam" id="PF13356">
    <property type="entry name" value="Arm-DNA-bind_3"/>
    <property type="match status" value="1"/>
</dbReference>
<keyword evidence="4" id="KW-0233">DNA recombination</keyword>
<evidence type="ECO:0000256" key="5">
    <source>
        <dbReference type="PROSITE-ProRule" id="PRU01248"/>
    </source>
</evidence>
<sequence length="394" mass="45004">MPLTDSFLRTLKPAEKDEKHFDGGGMFLLSKSNGAKYWRLKYRFGGKEKLLALGTYPEVSLKEAREKREAARKLLANEIDPGENRKIQKAARELRAENSFETIAREWFTKHSPNWAESHADKVLRRLERDVFPWLGGKPIAEITPPVLLDTLRRIEERGALETAHRVLQSCGQIFRYAVVTGRAERDPSQDLKGALPPTRAEHMAAVTEPADVGNLLRMIDGYHGTLVTRCALRLAPLVFVRPGELRQAEWKDIDLEAAEWRYLVSKTKTDHVVPLSRQAIAILEEIRPLTGRGRYVFPSPRSDERPMSDNAILSSLRRMGIAKEEMTGHGFRAMARTLLHERLKFPAEVIEHQLAHKVPDALGAAYNRTKFLDDRRRMMQVWADYLDELRATV</sequence>
<comment type="caution">
    <text evidence="8">The sequence shown here is derived from an EMBL/GenBank/DDBJ whole genome shotgun (WGS) entry which is preliminary data.</text>
</comment>
<dbReference type="Pfam" id="PF22022">
    <property type="entry name" value="Phage_int_M"/>
    <property type="match status" value="1"/>
</dbReference>
<evidence type="ECO:0000313" key="8">
    <source>
        <dbReference type="EMBL" id="RZU46828.1"/>
    </source>
</evidence>
<dbReference type="GO" id="GO:0015074">
    <property type="term" value="P:DNA integration"/>
    <property type="evidence" value="ECO:0007669"/>
    <property type="project" value="UniProtKB-KW"/>
</dbReference>
<dbReference type="GO" id="GO:0006310">
    <property type="term" value="P:DNA recombination"/>
    <property type="evidence" value="ECO:0007669"/>
    <property type="project" value="UniProtKB-KW"/>
</dbReference>
<evidence type="ECO:0000256" key="3">
    <source>
        <dbReference type="ARBA" id="ARBA00023125"/>
    </source>
</evidence>
<dbReference type="PANTHER" id="PTHR30629:SF2">
    <property type="entry name" value="PROPHAGE INTEGRASE INTS-RELATED"/>
    <property type="match status" value="1"/>
</dbReference>
<dbReference type="InterPro" id="IPR025166">
    <property type="entry name" value="Integrase_DNA_bind_dom"/>
</dbReference>
<dbReference type="Gene3D" id="3.30.160.390">
    <property type="entry name" value="Integrase, DNA-binding domain"/>
    <property type="match status" value="1"/>
</dbReference>
<dbReference type="Pfam" id="PF00589">
    <property type="entry name" value="Phage_integrase"/>
    <property type="match status" value="1"/>
</dbReference>
<dbReference type="InterPro" id="IPR038488">
    <property type="entry name" value="Integrase_DNA-bd_sf"/>
</dbReference>
<feature type="domain" description="Tyr recombinase" evidence="6">
    <location>
        <begin position="202"/>
        <end position="380"/>
    </location>
</feature>
<accession>A0A4Q7Z8N4</accession>
<feature type="domain" description="Core-binding (CB)" evidence="7">
    <location>
        <begin position="98"/>
        <end position="179"/>
    </location>
</feature>
<keyword evidence="3 5" id="KW-0238">DNA-binding</keyword>